<evidence type="ECO:0000259" key="9">
    <source>
        <dbReference type="Pfam" id="PF00483"/>
    </source>
</evidence>
<keyword evidence="4" id="KW-0808">Transferase</keyword>
<dbReference type="EMBL" id="MHST01000020">
    <property type="protein sequence ID" value="OHA48457.1"/>
    <property type="molecule type" value="Genomic_DNA"/>
</dbReference>
<dbReference type="InterPro" id="IPR005835">
    <property type="entry name" value="NTP_transferase_dom"/>
</dbReference>
<dbReference type="PANTHER" id="PTHR43532:SF1">
    <property type="entry name" value="GLUCOSE-1-PHOSPHATE THYMIDYLYLTRANSFERASE 1"/>
    <property type="match status" value="1"/>
</dbReference>
<keyword evidence="6" id="KW-0479">Metal-binding</keyword>
<name>A0A1G2PJJ3_TERXR</name>
<keyword evidence="5" id="KW-0548">Nucleotidyltransferase</keyword>
<dbReference type="InterPro" id="IPR005907">
    <property type="entry name" value="G1P_thy_trans_s"/>
</dbReference>
<dbReference type="STRING" id="1802363.A2682_04040"/>
<dbReference type="Pfam" id="PF00483">
    <property type="entry name" value="NTP_transferase"/>
    <property type="match status" value="1"/>
</dbReference>
<comment type="catalytic activity">
    <reaction evidence="8">
        <text>dTTP + alpha-D-glucose 1-phosphate + H(+) = dTDP-alpha-D-glucose + diphosphate</text>
        <dbReference type="Rhea" id="RHEA:15225"/>
        <dbReference type="ChEBI" id="CHEBI:15378"/>
        <dbReference type="ChEBI" id="CHEBI:33019"/>
        <dbReference type="ChEBI" id="CHEBI:37568"/>
        <dbReference type="ChEBI" id="CHEBI:57477"/>
        <dbReference type="ChEBI" id="CHEBI:58601"/>
        <dbReference type="EC" id="2.7.7.24"/>
    </reaction>
</comment>
<dbReference type="AlphaFoldDB" id="A0A1G2PJJ3"/>
<protein>
    <recommendedName>
        <fullName evidence="3">glucose-1-phosphate thymidylyltransferase</fullName>
        <ecNumber evidence="3">2.7.7.24</ecNumber>
    </recommendedName>
</protein>
<dbReference type="Gene3D" id="3.90.550.10">
    <property type="entry name" value="Spore Coat Polysaccharide Biosynthesis Protein SpsA, Chain A"/>
    <property type="match status" value="1"/>
</dbReference>
<dbReference type="EC" id="2.7.7.24" evidence="3"/>
<evidence type="ECO:0000256" key="1">
    <source>
        <dbReference type="ARBA" id="ARBA00001946"/>
    </source>
</evidence>
<evidence type="ECO:0000256" key="5">
    <source>
        <dbReference type="ARBA" id="ARBA00022695"/>
    </source>
</evidence>
<dbReference type="Proteomes" id="UP000178690">
    <property type="component" value="Unassembled WGS sequence"/>
</dbReference>
<evidence type="ECO:0000256" key="7">
    <source>
        <dbReference type="ARBA" id="ARBA00022842"/>
    </source>
</evidence>
<dbReference type="GO" id="GO:0008879">
    <property type="term" value="F:glucose-1-phosphate thymidylyltransferase activity"/>
    <property type="evidence" value="ECO:0007669"/>
    <property type="project" value="UniProtKB-EC"/>
</dbReference>
<evidence type="ECO:0000313" key="10">
    <source>
        <dbReference type="EMBL" id="OHA48457.1"/>
    </source>
</evidence>
<feature type="domain" description="Nucleotidyl transferase" evidence="9">
    <location>
        <begin position="2"/>
        <end position="234"/>
    </location>
</feature>
<evidence type="ECO:0000256" key="2">
    <source>
        <dbReference type="ARBA" id="ARBA00010480"/>
    </source>
</evidence>
<dbReference type="InterPro" id="IPR029044">
    <property type="entry name" value="Nucleotide-diphossugar_trans"/>
</dbReference>
<comment type="cofactor">
    <cofactor evidence="1">
        <name>Mg(2+)</name>
        <dbReference type="ChEBI" id="CHEBI:18420"/>
    </cofactor>
</comment>
<dbReference type="GO" id="GO:0046872">
    <property type="term" value="F:metal ion binding"/>
    <property type="evidence" value="ECO:0007669"/>
    <property type="project" value="UniProtKB-KW"/>
</dbReference>
<dbReference type="SUPFAM" id="SSF53448">
    <property type="entry name" value="Nucleotide-diphospho-sugar transferases"/>
    <property type="match status" value="1"/>
</dbReference>
<evidence type="ECO:0000256" key="6">
    <source>
        <dbReference type="ARBA" id="ARBA00022723"/>
    </source>
</evidence>
<reference evidence="10 11" key="1">
    <citation type="journal article" date="2016" name="Nat. Commun.">
        <title>Thousands of microbial genomes shed light on interconnected biogeochemical processes in an aquifer system.</title>
        <authorList>
            <person name="Anantharaman K."/>
            <person name="Brown C.T."/>
            <person name="Hug L.A."/>
            <person name="Sharon I."/>
            <person name="Castelle C.J."/>
            <person name="Probst A.J."/>
            <person name="Thomas B.C."/>
            <person name="Singh A."/>
            <person name="Wilkins M.J."/>
            <person name="Karaoz U."/>
            <person name="Brodie E.L."/>
            <person name="Williams K.H."/>
            <person name="Hubbard S.S."/>
            <person name="Banfield J.F."/>
        </authorList>
    </citation>
    <scope>NUCLEOTIDE SEQUENCE [LARGE SCALE GENOMIC DNA]</scope>
    <source>
        <strain evidence="11">RIFCSPHIGHO2_01_FULL_58_15</strain>
    </source>
</reference>
<gene>
    <name evidence="10" type="ORF">A2682_04040</name>
</gene>
<accession>A0A1G2PJJ3</accession>
<organism evidence="10 11">
    <name type="scientific">Terrybacteria sp. (strain RIFCSPHIGHO2_01_FULL_58_15)</name>
    <dbReference type="NCBI Taxonomy" id="1802363"/>
    <lineage>
        <taxon>Bacteria</taxon>
        <taxon>Candidatus Terryibacteriota</taxon>
    </lineage>
</organism>
<proteinExistence type="inferred from homology"/>
<comment type="caution">
    <text evidence="10">The sequence shown here is derived from an EMBL/GenBank/DDBJ whole genome shotgun (WGS) entry which is preliminary data.</text>
</comment>
<comment type="similarity">
    <text evidence="2">Belongs to the glucose-1-phosphate thymidylyltransferase family.</text>
</comment>
<keyword evidence="7" id="KW-0460">Magnesium</keyword>
<sequence>MKGVILAGGKGTRLYPLTKVTNKHLLPVYNKPMIYYPIETLTGAGIADILIVSGRGHAGHFLELLESGKDFGARFSFAVQEEAGGIAQALALAEDFADGGKIAVMLGDNILEDDIGPAARAFEAQTRGARIFLKEVENPRSYGVAEIDGEKIRHIEEKPQEPKSNLAVAGIYLYDEHVFEIVRNLKPSARGELEITDVNNVYIERGEMYYELLKGWWGDGGESFESLLEASMLAARKEKKR</sequence>
<dbReference type="PANTHER" id="PTHR43532">
    <property type="entry name" value="GLUCOSE-1-PHOSPHATE THYMIDYLYLTRANSFERASE"/>
    <property type="match status" value="1"/>
</dbReference>
<keyword evidence="10" id="KW-0946">Virion</keyword>
<evidence type="ECO:0000256" key="3">
    <source>
        <dbReference type="ARBA" id="ARBA00012461"/>
    </source>
</evidence>
<evidence type="ECO:0000256" key="8">
    <source>
        <dbReference type="ARBA" id="ARBA00049336"/>
    </source>
</evidence>
<keyword evidence="10" id="KW-0167">Capsid protein</keyword>
<evidence type="ECO:0000313" key="11">
    <source>
        <dbReference type="Proteomes" id="UP000178690"/>
    </source>
</evidence>
<evidence type="ECO:0000256" key="4">
    <source>
        <dbReference type="ARBA" id="ARBA00022679"/>
    </source>
</evidence>